<dbReference type="EC" id="3.6.1.9" evidence="4"/>
<dbReference type="NCBIfam" id="TIGR00172">
    <property type="entry name" value="maf"/>
    <property type="match status" value="1"/>
</dbReference>
<keyword evidence="6" id="KW-1185">Reference proteome</keyword>
<dbReference type="Pfam" id="PF02545">
    <property type="entry name" value="Maf"/>
    <property type="match status" value="1"/>
</dbReference>
<evidence type="ECO:0000256" key="4">
    <source>
        <dbReference type="HAMAP-Rule" id="MF_00528"/>
    </source>
</evidence>
<keyword evidence="2 4" id="KW-0378">Hydrolase</keyword>
<dbReference type="SUPFAM" id="SSF52972">
    <property type="entry name" value="ITPase-like"/>
    <property type="match status" value="1"/>
</dbReference>
<dbReference type="HAMAP" id="MF_00528">
    <property type="entry name" value="Maf"/>
    <property type="match status" value="1"/>
</dbReference>
<dbReference type="PANTHER" id="PTHR43213">
    <property type="entry name" value="BIFUNCTIONAL DTTP/UTP PYROPHOSPHATASE/METHYLTRANSFERASE PROTEIN-RELATED"/>
    <property type="match status" value="1"/>
</dbReference>
<feature type="active site" description="Proton acceptor" evidence="4">
    <location>
        <position position="69"/>
    </location>
</feature>
<protein>
    <recommendedName>
        <fullName evidence="4">Nucleoside triphosphate pyrophosphatase</fullName>
        <ecNumber evidence="4">3.6.1.9</ecNumber>
    </recommendedName>
    <alternativeName>
        <fullName evidence="4">Nucleotide pyrophosphatase</fullName>
        <shortName evidence="4">Nucleotide PPase</shortName>
    </alternativeName>
</protein>
<comment type="catalytic activity">
    <reaction evidence="4">
        <text>a ribonucleoside 5'-triphosphate + H2O = a ribonucleoside 5'-phosphate + diphosphate + H(+)</text>
        <dbReference type="Rhea" id="RHEA:23996"/>
        <dbReference type="ChEBI" id="CHEBI:15377"/>
        <dbReference type="ChEBI" id="CHEBI:15378"/>
        <dbReference type="ChEBI" id="CHEBI:33019"/>
        <dbReference type="ChEBI" id="CHEBI:58043"/>
        <dbReference type="ChEBI" id="CHEBI:61557"/>
        <dbReference type="EC" id="3.6.1.9"/>
    </reaction>
</comment>
<dbReference type="PIRSF" id="PIRSF006305">
    <property type="entry name" value="Maf"/>
    <property type="match status" value="1"/>
</dbReference>
<keyword evidence="3 4" id="KW-0546">Nucleotide metabolism</keyword>
<dbReference type="RefSeq" id="WP_323722238.1">
    <property type="nucleotide sequence ID" value="NZ_CP110343.1"/>
</dbReference>
<comment type="subcellular location">
    <subcellularLocation>
        <location evidence="4">Cytoplasm</location>
    </subcellularLocation>
</comment>
<dbReference type="PANTHER" id="PTHR43213:SF5">
    <property type="entry name" value="BIFUNCTIONAL DTTP_UTP PYROPHOSPHATASE_METHYLTRANSFERASE PROTEIN-RELATED"/>
    <property type="match status" value="1"/>
</dbReference>
<name>A0ABZ0UU48_9RICK</name>
<dbReference type="InterPro" id="IPR029001">
    <property type="entry name" value="ITPase-like_fam"/>
</dbReference>
<evidence type="ECO:0000256" key="2">
    <source>
        <dbReference type="ARBA" id="ARBA00022801"/>
    </source>
</evidence>
<comment type="caution">
    <text evidence="4">Lacks conserved residue(s) required for the propagation of feature annotation.</text>
</comment>
<evidence type="ECO:0000313" key="6">
    <source>
        <dbReference type="Proteomes" id="UP001325140"/>
    </source>
</evidence>
<keyword evidence="4" id="KW-0963">Cytoplasm</keyword>
<dbReference type="CDD" id="cd00555">
    <property type="entry name" value="Maf"/>
    <property type="match status" value="1"/>
</dbReference>
<comment type="catalytic activity">
    <reaction evidence="4">
        <text>a 2'-deoxyribonucleoside 5'-triphosphate + H2O = a 2'-deoxyribonucleoside 5'-phosphate + diphosphate + H(+)</text>
        <dbReference type="Rhea" id="RHEA:44644"/>
        <dbReference type="ChEBI" id="CHEBI:15377"/>
        <dbReference type="ChEBI" id="CHEBI:15378"/>
        <dbReference type="ChEBI" id="CHEBI:33019"/>
        <dbReference type="ChEBI" id="CHEBI:61560"/>
        <dbReference type="ChEBI" id="CHEBI:65317"/>
        <dbReference type="EC" id="3.6.1.9"/>
    </reaction>
</comment>
<gene>
    <name evidence="5" type="ORF">Fokcrypt_00085</name>
</gene>
<dbReference type="InterPro" id="IPR003697">
    <property type="entry name" value="Maf-like"/>
</dbReference>
<organism evidence="5 6">
    <name type="scientific">Candidatus Fokinia crypta</name>
    <dbReference type="NCBI Taxonomy" id="1920990"/>
    <lineage>
        <taxon>Bacteria</taxon>
        <taxon>Pseudomonadati</taxon>
        <taxon>Pseudomonadota</taxon>
        <taxon>Alphaproteobacteria</taxon>
        <taxon>Rickettsiales</taxon>
        <taxon>Candidatus Midichloriaceae</taxon>
        <taxon>Candidatus Fokinia</taxon>
    </lineage>
</organism>
<dbReference type="EMBL" id="CP110343">
    <property type="protein sequence ID" value="WPX97580.1"/>
    <property type="molecule type" value="Genomic_DNA"/>
</dbReference>
<proteinExistence type="inferred from homology"/>
<evidence type="ECO:0000256" key="3">
    <source>
        <dbReference type="ARBA" id="ARBA00023080"/>
    </source>
</evidence>
<reference evidence="5" key="1">
    <citation type="submission" date="2022-10" db="EMBL/GenBank/DDBJ databases">
        <title>Host association and intracellularity evolved multiple times independently in the Rickettsiales.</title>
        <authorList>
            <person name="Castelli M."/>
            <person name="Nardi T."/>
            <person name="Gammuto L."/>
            <person name="Bellinzona G."/>
            <person name="Sabaneyeva E."/>
            <person name="Potekhin A."/>
            <person name="Serra V."/>
            <person name="Petroni G."/>
            <person name="Sassera D."/>
        </authorList>
    </citation>
    <scope>NUCLEOTIDE SEQUENCE [LARGE SCALE GENOMIC DNA]</scope>
    <source>
        <strain evidence="5">US_Bl 11III1</strain>
    </source>
</reference>
<evidence type="ECO:0000313" key="5">
    <source>
        <dbReference type="EMBL" id="WPX97580.1"/>
    </source>
</evidence>
<comment type="cofactor">
    <cofactor evidence="1 4">
        <name>a divalent metal cation</name>
        <dbReference type="ChEBI" id="CHEBI:60240"/>
    </cofactor>
</comment>
<dbReference type="Proteomes" id="UP001325140">
    <property type="component" value="Chromosome"/>
</dbReference>
<comment type="similarity">
    <text evidence="4">Belongs to the Maf family.</text>
</comment>
<comment type="function">
    <text evidence="4">Nucleoside triphosphate pyrophosphatase. May have a dual role in cell division arrest and in preventing the incorporation of modified nucleotides into cellular nucleic acids.</text>
</comment>
<accession>A0ABZ0UU48</accession>
<sequence>MTLVLASSSPFRIALLKQMGYIPDIIDSPDIDETRLKRESPIKLATRLAQQKALIVSKRHDNCIVLGSDTVTTVGGRILPKALTEEDAILCIDALSGRRAKIYTGVCCIKDSIKREKISCTTLKFKPLSQREKDAYLSSREWYGKAGGYGIQGIAASFISWSSGSTYTNVAGLPLYETYCLLSSFGIFPNYNI</sequence>
<dbReference type="Gene3D" id="3.90.950.10">
    <property type="match status" value="1"/>
</dbReference>
<evidence type="ECO:0000256" key="1">
    <source>
        <dbReference type="ARBA" id="ARBA00001968"/>
    </source>
</evidence>